<dbReference type="GO" id="GO:0007166">
    <property type="term" value="P:cell surface receptor signaling pathway"/>
    <property type="evidence" value="ECO:0007669"/>
    <property type="project" value="TreeGrafter"/>
</dbReference>
<evidence type="ECO:0000256" key="11">
    <source>
        <dbReference type="SAM" id="Phobius"/>
    </source>
</evidence>
<keyword evidence="8" id="KW-0675">Receptor</keyword>
<dbReference type="EMBL" id="JANIIK010000037">
    <property type="protein sequence ID" value="KAJ3611384.1"/>
    <property type="molecule type" value="Genomic_DNA"/>
</dbReference>
<dbReference type="InterPro" id="IPR013783">
    <property type="entry name" value="Ig-like_fold"/>
</dbReference>
<dbReference type="InterPro" id="IPR053896">
    <property type="entry name" value="BTN3A2-like_Ig-C"/>
</dbReference>
<dbReference type="InterPro" id="IPR051713">
    <property type="entry name" value="T-cell_Activation_Regulation"/>
</dbReference>
<evidence type="ECO:0000256" key="4">
    <source>
        <dbReference type="ARBA" id="ARBA00022729"/>
    </source>
</evidence>
<dbReference type="SMART" id="SM00406">
    <property type="entry name" value="IGv"/>
    <property type="match status" value="1"/>
</dbReference>
<dbReference type="PANTHER" id="PTHR25466:SF14">
    <property type="entry name" value="BUTYROPHILIN SUBFAMILY 2 MEMBER A2-LIKE-RELATED"/>
    <property type="match status" value="1"/>
</dbReference>
<feature type="non-terminal residue" evidence="13">
    <location>
        <position position="1"/>
    </location>
</feature>
<dbReference type="SMART" id="SM00409">
    <property type="entry name" value="IG"/>
    <property type="match status" value="2"/>
</dbReference>
<accession>A0A9Q0EQ54</accession>
<comment type="subcellular location">
    <subcellularLocation>
        <location evidence="1">Cell membrane</location>
        <topology evidence="1">Single-pass type I membrane protein</topology>
    </subcellularLocation>
</comment>
<keyword evidence="14" id="KW-1185">Reference proteome</keyword>
<organism evidence="13 14">
    <name type="scientific">Muraenolepis orangiensis</name>
    <name type="common">Patagonian moray cod</name>
    <dbReference type="NCBI Taxonomy" id="630683"/>
    <lineage>
        <taxon>Eukaryota</taxon>
        <taxon>Metazoa</taxon>
        <taxon>Chordata</taxon>
        <taxon>Craniata</taxon>
        <taxon>Vertebrata</taxon>
        <taxon>Euteleostomi</taxon>
        <taxon>Actinopterygii</taxon>
        <taxon>Neopterygii</taxon>
        <taxon>Teleostei</taxon>
        <taxon>Neoteleostei</taxon>
        <taxon>Acanthomorphata</taxon>
        <taxon>Zeiogadaria</taxon>
        <taxon>Gadariae</taxon>
        <taxon>Gadiformes</taxon>
        <taxon>Muraenolepidoidei</taxon>
        <taxon>Muraenolepididae</taxon>
        <taxon>Muraenolepis</taxon>
    </lineage>
</organism>
<feature type="domain" description="Ig-like" evidence="12">
    <location>
        <begin position="119"/>
        <end position="190"/>
    </location>
</feature>
<dbReference type="Pfam" id="PF22705">
    <property type="entry name" value="C2-set_3"/>
    <property type="match status" value="1"/>
</dbReference>
<comment type="caution">
    <text evidence="13">The sequence shown here is derived from an EMBL/GenBank/DDBJ whole genome shotgun (WGS) entry which is preliminary data.</text>
</comment>
<keyword evidence="7" id="KW-1015">Disulfide bond</keyword>
<dbReference type="FunFam" id="2.60.40.10:FF:000142">
    <property type="entry name" value="V-set domain-containing T-cell activation inhibitor 1"/>
    <property type="match status" value="1"/>
</dbReference>
<dbReference type="Proteomes" id="UP001148018">
    <property type="component" value="Unassembled WGS sequence"/>
</dbReference>
<dbReference type="InterPro" id="IPR036179">
    <property type="entry name" value="Ig-like_dom_sf"/>
</dbReference>
<dbReference type="InterPro" id="IPR007110">
    <property type="entry name" value="Ig-like_dom"/>
</dbReference>
<name>A0A9Q0EQ54_9TELE</name>
<evidence type="ECO:0000256" key="3">
    <source>
        <dbReference type="ARBA" id="ARBA00022692"/>
    </source>
</evidence>
<dbReference type="Pfam" id="PF07686">
    <property type="entry name" value="V-set"/>
    <property type="match status" value="1"/>
</dbReference>
<dbReference type="InterPro" id="IPR003598">
    <property type="entry name" value="Ig_sub2"/>
</dbReference>
<dbReference type="PANTHER" id="PTHR25466">
    <property type="entry name" value="T-LYMPHOCYTE ACTIVATION ANTIGEN"/>
    <property type="match status" value="1"/>
</dbReference>
<dbReference type="InterPro" id="IPR003599">
    <property type="entry name" value="Ig_sub"/>
</dbReference>
<evidence type="ECO:0000256" key="8">
    <source>
        <dbReference type="ARBA" id="ARBA00023170"/>
    </source>
</evidence>
<protein>
    <recommendedName>
        <fullName evidence="12">Ig-like domain-containing protein</fullName>
    </recommendedName>
</protein>
<feature type="transmembrane region" description="Helical" evidence="11">
    <location>
        <begin position="299"/>
        <end position="320"/>
    </location>
</feature>
<evidence type="ECO:0000256" key="10">
    <source>
        <dbReference type="ARBA" id="ARBA00023319"/>
    </source>
</evidence>
<sequence>APPLDCVFGGSCVLPCRFQPDIEVIHWVLKNGKDVQVHSFYHNESQLKHQSSLYQGRTSLFLNQISGGNASLRLSKVNLQDQGRYMCYTSTSTSNKKTFVTLTVKAPVARVDIMLLKHTVTCKSGGIYPRPELTWSVSPRPATTLQNTTEVHEDDRGLFDISGSLRTISNDAEWAYSCSVQSERSARKATMRQNPPMQSASYREVLLPCNASALCDITWTFKHNQTILTKPAGGKLQVEKEWQSRVRELSESGRLLLYVTSSAESQGTYTCTLSYPEETDVTTIELILEDHDGERSQTLLWFLALFVLLVIIFIIFYKCWKKNKKPGSKELKHNSATEFPLTRVDETPQEIEEIL</sequence>
<dbReference type="GO" id="GO:0071222">
    <property type="term" value="P:cellular response to lipopolysaccharide"/>
    <property type="evidence" value="ECO:0007669"/>
    <property type="project" value="TreeGrafter"/>
</dbReference>
<evidence type="ECO:0000256" key="6">
    <source>
        <dbReference type="ARBA" id="ARBA00023136"/>
    </source>
</evidence>
<dbReference type="SUPFAM" id="SSF48726">
    <property type="entry name" value="Immunoglobulin"/>
    <property type="match status" value="3"/>
</dbReference>
<dbReference type="GO" id="GO:0031295">
    <property type="term" value="P:T cell costimulation"/>
    <property type="evidence" value="ECO:0007669"/>
    <property type="project" value="TreeGrafter"/>
</dbReference>
<evidence type="ECO:0000256" key="9">
    <source>
        <dbReference type="ARBA" id="ARBA00023180"/>
    </source>
</evidence>
<evidence type="ECO:0000256" key="2">
    <source>
        <dbReference type="ARBA" id="ARBA00022475"/>
    </source>
</evidence>
<evidence type="ECO:0000256" key="7">
    <source>
        <dbReference type="ARBA" id="ARBA00023157"/>
    </source>
</evidence>
<keyword evidence="5 11" id="KW-1133">Transmembrane helix</keyword>
<keyword evidence="6 11" id="KW-0472">Membrane</keyword>
<dbReference type="GO" id="GO:0042102">
    <property type="term" value="P:positive regulation of T cell proliferation"/>
    <property type="evidence" value="ECO:0007669"/>
    <property type="project" value="TreeGrafter"/>
</dbReference>
<keyword evidence="10" id="KW-0393">Immunoglobulin domain</keyword>
<dbReference type="InterPro" id="IPR013106">
    <property type="entry name" value="Ig_V-set"/>
</dbReference>
<keyword evidence="9" id="KW-0325">Glycoprotein</keyword>
<feature type="domain" description="Ig-like" evidence="12">
    <location>
        <begin position="1"/>
        <end position="103"/>
    </location>
</feature>
<evidence type="ECO:0000313" key="13">
    <source>
        <dbReference type="EMBL" id="KAJ3611384.1"/>
    </source>
</evidence>
<evidence type="ECO:0000313" key="14">
    <source>
        <dbReference type="Proteomes" id="UP001148018"/>
    </source>
</evidence>
<keyword evidence="4" id="KW-0732">Signal</keyword>
<gene>
    <name evidence="13" type="ORF">NHX12_021400</name>
</gene>
<dbReference type="SMART" id="SM00408">
    <property type="entry name" value="IGc2"/>
    <property type="match status" value="1"/>
</dbReference>
<keyword evidence="3 11" id="KW-0812">Transmembrane</keyword>
<dbReference type="Gene3D" id="2.60.40.10">
    <property type="entry name" value="Immunoglobulins"/>
    <property type="match status" value="3"/>
</dbReference>
<evidence type="ECO:0000256" key="5">
    <source>
        <dbReference type="ARBA" id="ARBA00022989"/>
    </source>
</evidence>
<dbReference type="PROSITE" id="PS50835">
    <property type="entry name" value="IG_LIKE"/>
    <property type="match status" value="2"/>
</dbReference>
<evidence type="ECO:0000259" key="12">
    <source>
        <dbReference type="PROSITE" id="PS50835"/>
    </source>
</evidence>
<dbReference type="AlphaFoldDB" id="A0A9Q0EQ54"/>
<dbReference type="GO" id="GO:0006955">
    <property type="term" value="P:immune response"/>
    <property type="evidence" value="ECO:0007669"/>
    <property type="project" value="TreeGrafter"/>
</dbReference>
<dbReference type="GO" id="GO:0042130">
    <property type="term" value="P:negative regulation of T cell proliferation"/>
    <property type="evidence" value="ECO:0007669"/>
    <property type="project" value="TreeGrafter"/>
</dbReference>
<reference evidence="13" key="1">
    <citation type="submission" date="2022-07" db="EMBL/GenBank/DDBJ databases">
        <title>Chromosome-level genome of Muraenolepis orangiensis.</title>
        <authorList>
            <person name="Kim J."/>
        </authorList>
    </citation>
    <scope>NUCLEOTIDE SEQUENCE</scope>
    <source>
        <strain evidence="13">KU_S4_2022</strain>
        <tissue evidence="13">Muscle</tissue>
    </source>
</reference>
<dbReference type="OrthoDB" id="9983389at2759"/>
<dbReference type="GO" id="GO:0009897">
    <property type="term" value="C:external side of plasma membrane"/>
    <property type="evidence" value="ECO:0007669"/>
    <property type="project" value="TreeGrafter"/>
</dbReference>
<keyword evidence="2" id="KW-1003">Cell membrane</keyword>
<evidence type="ECO:0000256" key="1">
    <source>
        <dbReference type="ARBA" id="ARBA00004251"/>
    </source>
</evidence>
<proteinExistence type="predicted"/>